<dbReference type="GO" id="GO:0015035">
    <property type="term" value="F:protein-disulfide reductase activity"/>
    <property type="evidence" value="ECO:0007669"/>
    <property type="project" value="TreeGrafter"/>
</dbReference>
<dbReference type="InterPro" id="IPR036249">
    <property type="entry name" value="Thioredoxin-like_sf"/>
</dbReference>
<dbReference type="GO" id="GO:0045454">
    <property type="term" value="P:cell redox homeostasis"/>
    <property type="evidence" value="ECO:0007669"/>
    <property type="project" value="TreeGrafter"/>
</dbReference>
<accession>A0A382QSK8</accession>
<reference evidence="2" key="1">
    <citation type="submission" date="2018-05" db="EMBL/GenBank/DDBJ databases">
        <authorList>
            <person name="Lanie J.A."/>
            <person name="Ng W.-L."/>
            <person name="Kazmierczak K.M."/>
            <person name="Andrzejewski T.M."/>
            <person name="Davidsen T.M."/>
            <person name="Wayne K.J."/>
            <person name="Tettelin H."/>
            <person name="Glass J.I."/>
            <person name="Rusch D."/>
            <person name="Podicherti R."/>
            <person name="Tsui H.-C.T."/>
            <person name="Winkler M.E."/>
        </authorList>
    </citation>
    <scope>NUCLEOTIDE SEQUENCE</scope>
</reference>
<dbReference type="Gene3D" id="3.40.30.10">
    <property type="entry name" value="Glutaredoxin"/>
    <property type="match status" value="1"/>
</dbReference>
<protein>
    <recommendedName>
        <fullName evidence="1">Thioredoxin domain-containing protein</fullName>
    </recommendedName>
</protein>
<dbReference type="InterPro" id="IPR013766">
    <property type="entry name" value="Thioredoxin_domain"/>
</dbReference>
<name>A0A382QSK8_9ZZZZ</name>
<dbReference type="SUPFAM" id="SSF52833">
    <property type="entry name" value="Thioredoxin-like"/>
    <property type="match status" value="1"/>
</dbReference>
<dbReference type="PROSITE" id="PS51352">
    <property type="entry name" value="THIOREDOXIN_2"/>
    <property type="match status" value="1"/>
</dbReference>
<gene>
    <name evidence="2" type="ORF">METZ01_LOCUS340165</name>
</gene>
<organism evidence="2">
    <name type="scientific">marine metagenome</name>
    <dbReference type="NCBI Taxonomy" id="408172"/>
    <lineage>
        <taxon>unclassified sequences</taxon>
        <taxon>metagenomes</taxon>
        <taxon>ecological metagenomes</taxon>
    </lineage>
</organism>
<dbReference type="Pfam" id="PF13098">
    <property type="entry name" value="Thioredoxin_2"/>
    <property type="match status" value="1"/>
</dbReference>
<sequence length="172" mass="18833">MSIPVLQAVANCVDDPSIQRQFCGMKWIAFLPLTLLSACQPGMEHAEADWGIDLPAALKAAASDKQNVLLDFTGSDWCPPCMALHKQVLATKPFADYAKGNLKLVMVDFTESKPLPKEQQQTNEALKQQFKVTGFPTLILLDANGKELDRKDGYGGESTGEVVAWLKEHSAQ</sequence>
<dbReference type="AlphaFoldDB" id="A0A382QSK8"/>
<evidence type="ECO:0000313" key="2">
    <source>
        <dbReference type="EMBL" id="SVC87311.1"/>
    </source>
</evidence>
<dbReference type="PANTHER" id="PTHR32234">
    <property type="entry name" value="THIOL:DISULFIDE INTERCHANGE PROTEIN DSBD"/>
    <property type="match status" value="1"/>
</dbReference>
<dbReference type="EMBL" id="UINC01115929">
    <property type="protein sequence ID" value="SVC87311.1"/>
    <property type="molecule type" value="Genomic_DNA"/>
</dbReference>
<dbReference type="InterPro" id="IPR012336">
    <property type="entry name" value="Thioredoxin-like_fold"/>
</dbReference>
<dbReference type="PANTHER" id="PTHR32234:SF0">
    <property type="entry name" value="THIOL:DISULFIDE INTERCHANGE PROTEIN DSBD"/>
    <property type="match status" value="1"/>
</dbReference>
<feature type="domain" description="Thioredoxin" evidence="1">
    <location>
        <begin position="34"/>
        <end position="171"/>
    </location>
</feature>
<proteinExistence type="predicted"/>
<evidence type="ECO:0000259" key="1">
    <source>
        <dbReference type="PROSITE" id="PS51352"/>
    </source>
</evidence>